<protein>
    <submittedName>
        <fullName evidence="8">DNA translocase SpoIIIE</fullName>
    </submittedName>
</protein>
<dbReference type="PANTHER" id="PTHR22683">
    <property type="entry name" value="SPORULATION PROTEIN RELATED"/>
    <property type="match status" value="1"/>
</dbReference>
<dbReference type="InterPro" id="IPR041027">
    <property type="entry name" value="FtsK_alpha"/>
</dbReference>
<dbReference type="GO" id="GO:0003677">
    <property type="term" value="F:DNA binding"/>
    <property type="evidence" value="ECO:0007669"/>
    <property type="project" value="UniProtKB-KW"/>
</dbReference>
<dbReference type="GO" id="GO:0005524">
    <property type="term" value="F:ATP binding"/>
    <property type="evidence" value="ECO:0007669"/>
    <property type="project" value="UniProtKB-KW"/>
</dbReference>
<dbReference type="InterPro" id="IPR002543">
    <property type="entry name" value="FtsK_dom"/>
</dbReference>
<dbReference type="PROSITE" id="PS50901">
    <property type="entry name" value="FTSK"/>
    <property type="match status" value="1"/>
</dbReference>
<feature type="transmembrane region" description="Helical" evidence="6">
    <location>
        <begin position="44"/>
        <end position="68"/>
    </location>
</feature>
<dbReference type="Gene3D" id="3.30.980.40">
    <property type="match status" value="1"/>
</dbReference>
<dbReference type="Proteomes" id="UP001174909">
    <property type="component" value="Unassembled WGS sequence"/>
</dbReference>
<evidence type="ECO:0000259" key="7">
    <source>
        <dbReference type="PROSITE" id="PS50901"/>
    </source>
</evidence>
<evidence type="ECO:0000256" key="6">
    <source>
        <dbReference type="SAM" id="Phobius"/>
    </source>
</evidence>
<dbReference type="InterPro" id="IPR050206">
    <property type="entry name" value="FtsK/SpoIIIE/SftA"/>
</dbReference>
<keyword evidence="3" id="KW-0067">ATP-binding</keyword>
<keyword evidence="6" id="KW-1133">Transmembrane helix</keyword>
<gene>
    <name evidence="8" type="ORF">GBAR_LOCUS16121</name>
</gene>
<evidence type="ECO:0000256" key="1">
    <source>
        <dbReference type="ARBA" id="ARBA00006474"/>
    </source>
</evidence>
<feature type="transmembrane region" description="Helical" evidence="6">
    <location>
        <begin position="80"/>
        <end position="98"/>
    </location>
</feature>
<comment type="caution">
    <text evidence="8">The sequence shown here is derived from an EMBL/GenBank/DDBJ whole genome shotgun (WGS) entry which is preliminary data.</text>
</comment>
<dbReference type="PANTHER" id="PTHR22683:SF41">
    <property type="entry name" value="DNA TRANSLOCASE FTSK"/>
    <property type="match status" value="1"/>
</dbReference>
<sequence length="688" mass="73632">MSTATASLTGGFNWFKTGITAGLLLVGAMVFALTYLAIPDFQEWLMATLGAGWAVAAGLGLAVLLAVVYRPAGLVRGWKWWSALAIVAAVAVAGLTFWQGESGASYAYGMAGRWGYALTGGQFGWWLVEFLAALMVISLLLVPKAGRGYVAAGRMVGVAAWAALVFAAIGVRYVGIWLALAAVTVGRGARRLAGLRPGKRPVMAKPVTRPAAAPEPKQLDQPEPARAPQPVNLSRAGGWQLPPLETLAPPEPHEIDGKAIANMTEEIKEALAEHGVYVDVEDVKAGPRVIKFGLVPGYMPQRASKDGDTSKQRPSRVRVGDIAKRQKDLALALKSPYIRIIETPEPGEGLVGLEVPNPTPGKVLMRSIIEGPAFNKIVEKGGLAFALGDDAGGQSLALDLAAMPHLLIAGATGSGKSVCINSLVASLLMTRPPDELRMIMVDPKRVELTPFNGIPHLVMPVIVEPDEVQPALRGLINEMTRRYKLMEEMGVRNIAGYNAKSGEPMCFLVLIVDELADLMMTGGLEVEQQLVRLAQLGRAAGIHMVLATQRPSVKVVTGLLKANVPARVAFAVASQVDSRVSWTEGGAEALMGKGDLLLLNNDFPKARRGQGTLVYDDEMDRLDEGTGEPDPENIEDIYQGNVLDQARDLALRNPRLTSAMLERRFKVRKSIADELIEELRGEGLVIGG</sequence>
<accession>A0AA35SG28</accession>
<evidence type="ECO:0000313" key="8">
    <source>
        <dbReference type="EMBL" id="CAI8028247.1"/>
    </source>
</evidence>
<feature type="region of interest" description="Disordered" evidence="5">
    <location>
        <begin position="200"/>
        <end position="232"/>
    </location>
</feature>
<feature type="domain" description="FtsK" evidence="7">
    <location>
        <begin position="393"/>
        <end position="579"/>
    </location>
</feature>
<keyword evidence="2" id="KW-0547">Nucleotide-binding</keyword>
<organism evidence="8 9">
    <name type="scientific">Geodia barretti</name>
    <name type="common">Barrett's horny sponge</name>
    <dbReference type="NCBI Taxonomy" id="519541"/>
    <lineage>
        <taxon>Eukaryota</taxon>
        <taxon>Metazoa</taxon>
        <taxon>Porifera</taxon>
        <taxon>Demospongiae</taxon>
        <taxon>Heteroscleromorpha</taxon>
        <taxon>Tetractinellida</taxon>
        <taxon>Astrophorina</taxon>
        <taxon>Geodiidae</taxon>
        <taxon>Geodia</taxon>
    </lineage>
</organism>
<evidence type="ECO:0000256" key="5">
    <source>
        <dbReference type="SAM" id="MobiDB-lite"/>
    </source>
</evidence>
<dbReference type="CDD" id="cd01127">
    <property type="entry name" value="TrwB_TraG_TraD_VirD4"/>
    <property type="match status" value="1"/>
</dbReference>
<keyword evidence="9" id="KW-1185">Reference proteome</keyword>
<keyword evidence="6" id="KW-0472">Membrane</keyword>
<feature type="transmembrane region" description="Helical" evidence="6">
    <location>
        <begin position="12"/>
        <end position="38"/>
    </location>
</feature>
<evidence type="ECO:0000256" key="2">
    <source>
        <dbReference type="ARBA" id="ARBA00022741"/>
    </source>
</evidence>
<evidence type="ECO:0000313" key="9">
    <source>
        <dbReference type="Proteomes" id="UP001174909"/>
    </source>
</evidence>
<comment type="similarity">
    <text evidence="1">Belongs to the FtsK/SpoIIIE/SftA family.</text>
</comment>
<proteinExistence type="inferred from homology"/>
<dbReference type="Pfam" id="PF17854">
    <property type="entry name" value="FtsK_alpha"/>
    <property type="match status" value="1"/>
</dbReference>
<keyword evidence="4" id="KW-0238">DNA-binding</keyword>
<reference evidence="8" key="1">
    <citation type="submission" date="2023-03" db="EMBL/GenBank/DDBJ databases">
        <authorList>
            <person name="Steffen K."/>
            <person name="Cardenas P."/>
        </authorList>
    </citation>
    <scope>NUCLEOTIDE SEQUENCE</scope>
</reference>
<evidence type="ECO:0000256" key="4">
    <source>
        <dbReference type="ARBA" id="ARBA00023125"/>
    </source>
</evidence>
<feature type="transmembrane region" description="Helical" evidence="6">
    <location>
        <begin position="155"/>
        <end position="180"/>
    </location>
</feature>
<dbReference type="SUPFAM" id="SSF52540">
    <property type="entry name" value="P-loop containing nucleoside triphosphate hydrolases"/>
    <property type="match status" value="1"/>
</dbReference>
<name>A0AA35SG28_GEOBA</name>
<evidence type="ECO:0000256" key="3">
    <source>
        <dbReference type="ARBA" id="ARBA00022840"/>
    </source>
</evidence>
<feature type="transmembrane region" description="Helical" evidence="6">
    <location>
        <begin position="123"/>
        <end position="143"/>
    </location>
</feature>
<dbReference type="Pfam" id="PF01580">
    <property type="entry name" value="FtsK_SpoIIIE"/>
    <property type="match status" value="1"/>
</dbReference>
<dbReference type="AlphaFoldDB" id="A0AA35SG28"/>
<dbReference type="InterPro" id="IPR027417">
    <property type="entry name" value="P-loop_NTPase"/>
</dbReference>
<keyword evidence="6" id="KW-0812">Transmembrane</keyword>
<dbReference type="EMBL" id="CASHTH010002320">
    <property type="protein sequence ID" value="CAI8028247.1"/>
    <property type="molecule type" value="Genomic_DNA"/>
</dbReference>
<dbReference type="Gene3D" id="3.40.50.300">
    <property type="entry name" value="P-loop containing nucleotide triphosphate hydrolases"/>
    <property type="match status" value="1"/>
</dbReference>